<dbReference type="InterPro" id="IPR022601">
    <property type="entry name" value="DUF3160"/>
</dbReference>
<protein>
    <recommendedName>
        <fullName evidence="3">DUF3160 domain-containing protein</fullName>
    </recommendedName>
</protein>
<evidence type="ECO:0000313" key="1">
    <source>
        <dbReference type="EMBL" id="EFO79935.1"/>
    </source>
</evidence>
<comment type="caution">
    <text evidence="1">The sequence shown here is derived from an EMBL/GenBank/DDBJ whole genome shotgun (WGS) entry which is preliminary data.</text>
</comment>
<proteinExistence type="predicted"/>
<dbReference type="EMBL" id="ADVR01000096">
    <property type="protein sequence ID" value="EFO79935.1"/>
    <property type="molecule type" value="Genomic_DNA"/>
</dbReference>
<name>E1IFX7_9CHLR</name>
<accession>E1IFX7</accession>
<dbReference type="Proteomes" id="UP000054010">
    <property type="component" value="Unassembled WGS sequence"/>
</dbReference>
<dbReference type="HOGENOM" id="CLU_015670_0_0_0"/>
<keyword evidence="2" id="KW-1185">Reference proteome</keyword>
<evidence type="ECO:0000313" key="2">
    <source>
        <dbReference type="Proteomes" id="UP000054010"/>
    </source>
</evidence>
<evidence type="ECO:0008006" key="3">
    <source>
        <dbReference type="Google" id="ProtNLM"/>
    </source>
</evidence>
<dbReference type="AlphaFoldDB" id="E1IFX7"/>
<reference evidence="1 2" key="1">
    <citation type="journal article" date="2011" name="J. Bacteriol.">
        <title>Draft genome sequence of the anoxygenic filamentous phototrophic bacterium Oscillochloris trichoides subsp. DG-6.</title>
        <authorList>
            <person name="Kuznetsov B.B."/>
            <person name="Ivanovsky R.N."/>
            <person name="Keppen O.I."/>
            <person name="Sukhacheva M.V."/>
            <person name="Bumazhkin B.K."/>
            <person name="Patutina E.O."/>
            <person name="Beletsky A.V."/>
            <person name="Mardanov A.V."/>
            <person name="Baslerov R.V."/>
            <person name="Panteleeva A.N."/>
            <person name="Kolganova T.V."/>
            <person name="Ravin N.V."/>
            <person name="Skryabin K.G."/>
        </authorList>
    </citation>
    <scope>NUCLEOTIDE SEQUENCE [LARGE SCALE GENOMIC DNA]</scope>
    <source>
        <strain evidence="1 2">DG-6</strain>
    </source>
</reference>
<dbReference type="eggNOG" id="COG4640">
    <property type="taxonomic scope" value="Bacteria"/>
</dbReference>
<dbReference type="STRING" id="765420.OSCT_2228"/>
<sequence>MLLVLVACTNPPPAPTPAPATTVPTPVSEAIPPHVDVGPVAALDVALPVAFKPATGPGFAPFKPDAMPVTASLQADPIAPDLSNVRLTVMLSPEQRERLAQNGFVISPGATREFYEIYERTRYENVPVFVSSDSLLHTYHLLFDKVLRRAESNAFIPLLTRLDATLLQTSLDQYAALEGTAWAEPARRNAAYFALAVKLLNPDWPVPPGLADLVEPDLAQIAAHNGMGASAIFPAYPQGEDWSQYVPRGHYTTSEALKRYFTAMMWHGRMTFRVADATETRQAALLTLAYQQTQVEDLSAAQVWAGIYEPTVFFVGRSDDLTPTEYEQALASAYGQVEDPSDLLDETRFAAFTQAVSELRAPEILGMLVSEDQDLGDTKGLRFMGQRFVPDAFIFQQLVAPAVPERGLPSSLDVMAALGSERALAHLTSRGDADLPNYRAQLDDLRTTFAAYGEEVWTQNLYWTWVYSLRPLLEPVGEGYPQFMRSEAWLDKQLTTALASYTELKRDTILYAKQVYVEMGYDSLRPPDPERPKGYVEPVPVFYDRIAALARMTSVGLASRGLIEEGDAAALAKMDEIATKLAGIARQQLRGEALSTDDYEYLRFYGGQIEALAFAASDEGSYQGGGGYPEGGDPLQAAVVADLATNPNQGVVLENGVGRVFEIYVVAPIEGNLVLTKGAVFSHYEFAQPLSDRLTDEAWRELLDSEQAPPLADWTTSYLVEQHAAGVLEETIRTFNNLLVQAIWYSQPEQVEGLLGPQEYADTKQYIEGLKADGTFVGAKLISLEFRSFDLQENGQAIVTTRETWSDELYRGSPYFEEQVDGQPPALIGIRPTYTINATYTLRSTGDGWVIDTIVMTPNPPVWIEP</sequence>
<dbReference type="SMART" id="SM01325">
    <property type="entry name" value="DUF3160"/>
    <property type="match status" value="1"/>
</dbReference>
<organism evidence="1 2">
    <name type="scientific">Oscillochloris trichoides DG-6</name>
    <dbReference type="NCBI Taxonomy" id="765420"/>
    <lineage>
        <taxon>Bacteria</taxon>
        <taxon>Bacillati</taxon>
        <taxon>Chloroflexota</taxon>
        <taxon>Chloroflexia</taxon>
        <taxon>Chloroflexales</taxon>
        <taxon>Chloroflexineae</taxon>
        <taxon>Oscillochloridaceae</taxon>
        <taxon>Oscillochloris</taxon>
    </lineage>
</organism>
<gene>
    <name evidence="1" type="ORF">OSCT_2228</name>
</gene>
<dbReference type="Pfam" id="PF11369">
    <property type="entry name" value="DUF3160"/>
    <property type="match status" value="1"/>
</dbReference>